<evidence type="ECO:0000313" key="6">
    <source>
        <dbReference type="Proteomes" id="UP000266841"/>
    </source>
</evidence>
<keyword evidence="6" id="KW-1185">Reference proteome</keyword>
<dbReference type="OrthoDB" id="10266128at2759"/>
<comment type="caution">
    <text evidence="5">The sequence shown here is derived from an EMBL/GenBank/DDBJ whole genome shotgun (WGS) entry which is preliminary data.</text>
</comment>
<sequence length="107" mass="12560">MFERVSSIDGTFYLCCSMYVGRRCALAPKSLWTSRGHRNIMVKKKGKSKRITLKDKYKIQRRVVETHRKNRKQAKRDAKAGIVRHDKKKDPGIPNSWPFKQELLQSI</sequence>
<dbReference type="AlphaFoldDB" id="K0S6Z5"/>
<reference evidence="5 6" key="1">
    <citation type="journal article" date="2012" name="Genome Biol.">
        <title>Genome and low-iron response of an oceanic diatom adapted to chronic iron limitation.</title>
        <authorList>
            <person name="Lommer M."/>
            <person name="Specht M."/>
            <person name="Roy A.S."/>
            <person name="Kraemer L."/>
            <person name="Andreson R."/>
            <person name="Gutowska M.A."/>
            <person name="Wolf J."/>
            <person name="Bergner S.V."/>
            <person name="Schilhabel M.B."/>
            <person name="Klostermeier U.C."/>
            <person name="Beiko R.G."/>
            <person name="Rosenstiel P."/>
            <person name="Hippler M."/>
            <person name="Laroche J."/>
        </authorList>
    </citation>
    <scope>NUCLEOTIDE SEQUENCE [LARGE SCALE GENOMIC DNA]</scope>
    <source>
        <strain evidence="5 6">CCMP1005</strain>
    </source>
</reference>
<evidence type="ECO:0000259" key="4">
    <source>
        <dbReference type="Pfam" id="PF08701"/>
    </source>
</evidence>
<dbReference type="InterPro" id="IPR014813">
    <property type="entry name" value="Gnl3_N_dom"/>
</dbReference>
<feature type="region of interest" description="Disordered" evidence="3">
    <location>
        <begin position="66"/>
        <end position="97"/>
    </location>
</feature>
<comment type="subcellular location">
    <subcellularLocation>
        <location evidence="1">Nucleus</location>
    </subcellularLocation>
</comment>
<keyword evidence="2" id="KW-0539">Nucleus</keyword>
<dbReference type="GO" id="GO:0005634">
    <property type="term" value="C:nucleus"/>
    <property type="evidence" value="ECO:0007669"/>
    <property type="project" value="UniProtKB-SubCell"/>
</dbReference>
<evidence type="ECO:0000313" key="5">
    <source>
        <dbReference type="EMBL" id="EJK56651.1"/>
    </source>
</evidence>
<protein>
    <recommendedName>
        <fullName evidence="4">Guanine nucleotide-binding protein-like 3 N-terminal domain-containing protein</fullName>
    </recommendedName>
</protein>
<feature type="non-terminal residue" evidence="5">
    <location>
        <position position="107"/>
    </location>
</feature>
<evidence type="ECO:0000256" key="2">
    <source>
        <dbReference type="ARBA" id="ARBA00023242"/>
    </source>
</evidence>
<organism evidence="5 6">
    <name type="scientific">Thalassiosira oceanica</name>
    <name type="common">Marine diatom</name>
    <dbReference type="NCBI Taxonomy" id="159749"/>
    <lineage>
        <taxon>Eukaryota</taxon>
        <taxon>Sar</taxon>
        <taxon>Stramenopiles</taxon>
        <taxon>Ochrophyta</taxon>
        <taxon>Bacillariophyta</taxon>
        <taxon>Coscinodiscophyceae</taxon>
        <taxon>Thalassiosirophycidae</taxon>
        <taxon>Thalassiosirales</taxon>
        <taxon>Thalassiosiraceae</taxon>
        <taxon>Thalassiosira</taxon>
    </lineage>
</organism>
<dbReference type="EMBL" id="AGNL01030916">
    <property type="protein sequence ID" value="EJK56651.1"/>
    <property type="molecule type" value="Genomic_DNA"/>
</dbReference>
<dbReference type="eggNOG" id="ENOG502SDCY">
    <property type="taxonomic scope" value="Eukaryota"/>
</dbReference>
<evidence type="ECO:0000256" key="1">
    <source>
        <dbReference type="ARBA" id="ARBA00004123"/>
    </source>
</evidence>
<accession>K0S6Z5</accession>
<feature type="domain" description="Guanine nucleotide-binding protein-like 3 N-terminal" evidence="4">
    <location>
        <begin position="53"/>
        <end position="107"/>
    </location>
</feature>
<proteinExistence type="predicted"/>
<evidence type="ECO:0000256" key="3">
    <source>
        <dbReference type="SAM" id="MobiDB-lite"/>
    </source>
</evidence>
<dbReference type="Proteomes" id="UP000266841">
    <property type="component" value="Unassembled WGS sequence"/>
</dbReference>
<dbReference type="Pfam" id="PF08701">
    <property type="entry name" value="GN3L_Grn1"/>
    <property type="match status" value="1"/>
</dbReference>
<gene>
    <name evidence="5" type="ORF">THAOC_23423</name>
</gene>
<name>K0S6Z5_THAOC</name>